<organism evidence="1 2">
    <name type="scientific">Penicillium salamii</name>
    <dbReference type="NCBI Taxonomy" id="1612424"/>
    <lineage>
        <taxon>Eukaryota</taxon>
        <taxon>Fungi</taxon>
        <taxon>Dikarya</taxon>
        <taxon>Ascomycota</taxon>
        <taxon>Pezizomycotina</taxon>
        <taxon>Eurotiomycetes</taxon>
        <taxon>Eurotiomycetidae</taxon>
        <taxon>Eurotiales</taxon>
        <taxon>Aspergillaceae</taxon>
        <taxon>Penicillium</taxon>
    </lineage>
</organism>
<dbReference type="InterPro" id="IPR011009">
    <property type="entry name" value="Kinase-like_dom_sf"/>
</dbReference>
<dbReference type="EMBL" id="CAJVPA010000251">
    <property type="protein sequence ID" value="CAG8425479.1"/>
    <property type="molecule type" value="Genomic_DNA"/>
</dbReference>
<sequence>MLTDRLYVKYEKRVHLSETPRMQFIPQYTTIPVPKVFCAFPSSGCTYIVMERIKGDIIGNGRVRRSEESKAKLLSRLAANIRQMRDLQPPEGTRIASVDGGSLFDCHIPSPSFRFAPFDTPQDRHRHLRMGMYFDPRLDDDIKQTIDYRSVDIKVVLVFIPLTMIYHPLSTFSHSTTLAFGISTTWPF</sequence>
<gene>
    <name evidence="1" type="ORF">PSALAMII_LOCUS10673</name>
</gene>
<proteinExistence type="predicted"/>
<dbReference type="Proteomes" id="UP001152646">
    <property type="component" value="Unassembled WGS sequence"/>
</dbReference>
<comment type="caution">
    <text evidence="1">The sequence shown here is derived from an EMBL/GenBank/DDBJ whole genome shotgun (WGS) entry which is preliminary data.</text>
</comment>
<protein>
    <recommendedName>
        <fullName evidence="3">Aminoglycoside phosphotransferase domain-containing protein</fullName>
    </recommendedName>
</protein>
<evidence type="ECO:0000313" key="2">
    <source>
        <dbReference type="Proteomes" id="UP001152646"/>
    </source>
</evidence>
<dbReference type="PANTHER" id="PTHR21310:SF55">
    <property type="entry name" value="AMINOGLYCOSIDE PHOSPHOTRANSFERASE DOMAIN-CONTAINING PROTEIN"/>
    <property type="match status" value="1"/>
</dbReference>
<accession>A0A9W4JXC2</accession>
<dbReference type="OrthoDB" id="2906425at2759"/>
<dbReference type="InterPro" id="IPR051678">
    <property type="entry name" value="AGP_Transferase"/>
</dbReference>
<reference evidence="1" key="1">
    <citation type="submission" date="2021-07" db="EMBL/GenBank/DDBJ databases">
        <authorList>
            <person name="Branca A.L. A."/>
        </authorList>
    </citation>
    <scope>NUCLEOTIDE SEQUENCE</scope>
</reference>
<dbReference type="SUPFAM" id="SSF56112">
    <property type="entry name" value="Protein kinase-like (PK-like)"/>
    <property type="match status" value="1"/>
</dbReference>
<evidence type="ECO:0008006" key="3">
    <source>
        <dbReference type="Google" id="ProtNLM"/>
    </source>
</evidence>
<evidence type="ECO:0000313" key="1">
    <source>
        <dbReference type="EMBL" id="CAG8425479.1"/>
    </source>
</evidence>
<name>A0A9W4JXC2_9EURO</name>
<dbReference type="AlphaFoldDB" id="A0A9W4JXC2"/>
<dbReference type="PANTHER" id="PTHR21310">
    <property type="entry name" value="AMINOGLYCOSIDE PHOSPHOTRANSFERASE-RELATED-RELATED"/>
    <property type="match status" value="1"/>
</dbReference>